<gene>
    <name evidence="8" type="primary">rplF</name>
    <name evidence="8" type="ORF">Epro_1310</name>
</gene>
<dbReference type="EMBL" id="CP009498">
    <property type="protein sequence ID" value="AKL98686.1"/>
    <property type="molecule type" value="Genomic_DNA"/>
</dbReference>
<dbReference type="GO" id="GO:0019843">
    <property type="term" value="F:rRNA binding"/>
    <property type="evidence" value="ECO:0007669"/>
    <property type="project" value="UniProtKB-UniRule"/>
</dbReference>
<dbReference type="PANTHER" id="PTHR11655:SF14">
    <property type="entry name" value="LARGE RIBOSOMAL SUBUNIT PROTEIN UL6M"/>
    <property type="match status" value="1"/>
</dbReference>
<comment type="similarity">
    <text evidence="5">Belongs to the universal ribosomal protein uL6 family.</text>
</comment>
<dbReference type="GO" id="GO:0003735">
    <property type="term" value="F:structural constituent of ribosome"/>
    <property type="evidence" value="ECO:0007669"/>
    <property type="project" value="UniProtKB-UniRule"/>
</dbReference>
<name>A0A0G3WJ47_9BACT</name>
<dbReference type="InterPro" id="IPR000702">
    <property type="entry name" value="Ribosomal_uL6-like"/>
</dbReference>
<dbReference type="PIRSF" id="PIRSF002162">
    <property type="entry name" value="Ribosomal_L6"/>
    <property type="match status" value="1"/>
</dbReference>
<evidence type="ECO:0000256" key="3">
    <source>
        <dbReference type="ARBA" id="ARBA00035454"/>
    </source>
</evidence>
<dbReference type="OrthoDB" id="9805007at2"/>
<keyword evidence="2 5" id="KW-0687">Ribonucleoprotein</keyword>
<reference evidence="8 9" key="1">
    <citation type="submission" date="2014-09" db="EMBL/GenBank/DDBJ databases">
        <title>Complete genome sequence of Endomicrobium proavitum.</title>
        <authorList>
            <person name="Zheng H."/>
        </authorList>
    </citation>
    <scope>NUCLEOTIDE SEQUENCE [LARGE SCALE GENOMIC DNA]</scope>
    <source>
        <strain evidence="8 9">Rsa215</strain>
    </source>
</reference>
<dbReference type="RefSeq" id="WP_052571458.1">
    <property type="nucleotide sequence ID" value="NZ_CP009498.1"/>
</dbReference>
<proteinExistence type="inferred from homology"/>
<feature type="domain" description="Large ribosomal subunit protein uL6 alpha-beta" evidence="7">
    <location>
        <begin position="90"/>
        <end position="169"/>
    </location>
</feature>
<dbReference type="KEGG" id="epo:Epro_1310"/>
<dbReference type="STRING" id="1408281.Epro_1310"/>
<dbReference type="PANTHER" id="PTHR11655">
    <property type="entry name" value="60S/50S RIBOSOMAL PROTEIN L6/L9"/>
    <property type="match status" value="1"/>
</dbReference>
<evidence type="ECO:0000256" key="6">
    <source>
        <dbReference type="RuleBase" id="RU003870"/>
    </source>
</evidence>
<keyword evidence="1 5" id="KW-0689">Ribosomal protein</keyword>
<organism evidence="8 9">
    <name type="scientific">Endomicrobium proavitum</name>
    <dbReference type="NCBI Taxonomy" id="1408281"/>
    <lineage>
        <taxon>Bacteria</taxon>
        <taxon>Pseudomonadati</taxon>
        <taxon>Elusimicrobiota</taxon>
        <taxon>Endomicrobiia</taxon>
        <taxon>Endomicrobiales</taxon>
        <taxon>Endomicrobiaceae</taxon>
        <taxon>Endomicrobium</taxon>
    </lineage>
</organism>
<evidence type="ECO:0000313" key="8">
    <source>
        <dbReference type="EMBL" id="AKL98686.1"/>
    </source>
</evidence>
<dbReference type="Proteomes" id="UP000035337">
    <property type="component" value="Chromosome"/>
</dbReference>
<evidence type="ECO:0000256" key="5">
    <source>
        <dbReference type="RuleBase" id="RU003869"/>
    </source>
</evidence>
<comment type="function">
    <text evidence="6">This protein binds to the 23S rRNA, and is important in its secondary structure. It is located near the subunit interface in the base of the L7/L12 stalk, and near the tRNA binding site of the peptidyltransferase center.</text>
</comment>
<dbReference type="Gene3D" id="3.90.930.12">
    <property type="entry name" value="Ribosomal protein L6, alpha-beta domain"/>
    <property type="match status" value="2"/>
</dbReference>
<accession>A0A0G3WJ47</accession>
<dbReference type="GO" id="GO:0022625">
    <property type="term" value="C:cytosolic large ribosomal subunit"/>
    <property type="evidence" value="ECO:0007669"/>
    <property type="project" value="UniProtKB-UniRule"/>
</dbReference>
<evidence type="ECO:0000256" key="1">
    <source>
        <dbReference type="ARBA" id="ARBA00022980"/>
    </source>
</evidence>
<dbReference type="GO" id="GO:0002181">
    <property type="term" value="P:cytoplasmic translation"/>
    <property type="evidence" value="ECO:0007669"/>
    <property type="project" value="TreeGrafter"/>
</dbReference>
<sequence>MSRLGKKPVQLPEKVKAEFKNGVLEVTGPLGKLSQTIDKKIAVKTDAGSLLVEALGNSREHNMLHGLYRGLALNMVEGVTNGYKKELKAIGLGYKASIEGGKKLVLTVGFSHLVNLEIPATVKVTAVLDADKNTIITVTGTDKNEVGAFAAKIKAVKPPEPYKGFGIRYTKSTASADGKSVVYTDEHIIRKAGKAAAGSGKK</sequence>
<evidence type="ECO:0000256" key="2">
    <source>
        <dbReference type="ARBA" id="ARBA00023274"/>
    </source>
</evidence>
<keyword evidence="6" id="KW-0699">rRNA-binding</keyword>
<dbReference type="NCBIfam" id="TIGR03654">
    <property type="entry name" value="L6_bact"/>
    <property type="match status" value="1"/>
</dbReference>
<evidence type="ECO:0000313" key="9">
    <source>
        <dbReference type="Proteomes" id="UP000035337"/>
    </source>
</evidence>
<dbReference type="InterPro" id="IPR019906">
    <property type="entry name" value="Ribosomal_uL6_bac-type"/>
</dbReference>
<dbReference type="Pfam" id="PF00347">
    <property type="entry name" value="Ribosomal_L6"/>
    <property type="match status" value="2"/>
</dbReference>
<dbReference type="InterPro" id="IPR020040">
    <property type="entry name" value="Ribosomal_uL6_a/b-dom"/>
</dbReference>
<dbReference type="CDD" id="cd06464">
    <property type="entry name" value="ACD_sHsps-like"/>
    <property type="match status" value="1"/>
</dbReference>
<keyword evidence="9" id="KW-1185">Reference proteome</keyword>
<evidence type="ECO:0000259" key="7">
    <source>
        <dbReference type="Pfam" id="PF00347"/>
    </source>
</evidence>
<protein>
    <recommendedName>
        <fullName evidence="3 4">50S ribosomal protein L6</fullName>
    </recommendedName>
</protein>
<evidence type="ECO:0000256" key="4">
    <source>
        <dbReference type="NCBIfam" id="TIGR03654"/>
    </source>
</evidence>
<dbReference type="SUPFAM" id="SSF56053">
    <property type="entry name" value="Ribosomal protein L6"/>
    <property type="match status" value="2"/>
</dbReference>
<dbReference type="PRINTS" id="PR00059">
    <property type="entry name" value="RIBOSOMALL6"/>
</dbReference>
<keyword evidence="6" id="KW-0694">RNA-binding</keyword>
<dbReference type="InterPro" id="IPR036789">
    <property type="entry name" value="Ribosomal_uL6-like_a/b-dom_sf"/>
</dbReference>
<feature type="domain" description="Large ribosomal subunit protein uL6 alpha-beta" evidence="7">
    <location>
        <begin position="12"/>
        <end position="82"/>
    </location>
</feature>
<dbReference type="PATRIC" id="fig|1408281.3.peg.1353"/>
<dbReference type="AlphaFoldDB" id="A0A0G3WJ47"/>